<keyword evidence="2 4" id="KW-0863">Zinc-finger</keyword>
<dbReference type="GO" id="GO:0008270">
    <property type="term" value="F:zinc ion binding"/>
    <property type="evidence" value="ECO:0007669"/>
    <property type="project" value="UniProtKB-KW"/>
</dbReference>
<dbReference type="Pfam" id="PF25298">
    <property type="entry name" value="Baculo_FP_2nd"/>
    <property type="match status" value="1"/>
</dbReference>
<dbReference type="InterPro" id="IPR011011">
    <property type="entry name" value="Znf_FYVE_PHD"/>
</dbReference>
<proteinExistence type="predicted"/>
<dbReference type="AlphaFoldDB" id="A0AAV1LJF9"/>
<keyword evidence="8" id="KW-1185">Reference proteome</keyword>
<organism evidence="7 8">
    <name type="scientific">Parnassius mnemosyne</name>
    <name type="common">clouded apollo</name>
    <dbReference type="NCBI Taxonomy" id="213953"/>
    <lineage>
        <taxon>Eukaryota</taxon>
        <taxon>Metazoa</taxon>
        <taxon>Ecdysozoa</taxon>
        <taxon>Arthropoda</taxon>
        <taxon>Hexapoda</taxon>
        <taxon>Insecta</taxon>
        <taxon>Pterygota</taxon>
        <taxon>Neoptera</taxon>
        <taxon>Endopterygota</taxon>
        <taxon>Lepidoptera</taxon>
        <taxon>Glossata</taxon>
        <taxon>Ditrysia</taxon>
        <taxon>Papilionoidea</taxon>
        <taxon>Papilionidae</taxon>
        <taxon>Parnassiinae</taxon>
        <taxon>Parnassini</taxon>
        <taxon>Parnassius</taxon>
        <taxon>Driopa</taxon>
    </lineage>
</organism>
<dbReference type="InterPro" id="IPR019787">
    <property type="entry name" value="Znf_PHD-finger"/>
</dbReference>
<dbReference type="PROSITE" id="PS50016">
    <property type="entry name" value="ZF_PHD_2"/>
    <property type="match status" value="1"/>
</dbReference>
<name>A0AAV1LJF9_9NEOP</name>
<evidence type="ECO:0000313" key="7">
    <source>
        <dbReference type="EMBL" id="CAK1593836.1"/>
    </source>
</evidence>
<dbReference type="PROSITE" id="PS01359">
    <property type="entry name" value="ZF_PHD_1"/>
    <property type="match status" value="1"/>
</dbReference>
<keyword evidence="3" id="KW-0862">Zinc</keyword>
<evidence type="ECO:0000256" key="5">
    <source>
        <dbReference type="SAM" id="Coils"/>
    </source>
</evidence>
<evidence type="ECO:0000256" key="3">
    <source>
        <dbReference type="ARBA" id="ARBA00022833"/>
    </source>
</evidence>
<keyword evidence="1" id="KW-0479">Metal-binding</keyword>
<dbReference type="SMART" id="SM00249">
    <property type="entry name" value="PHD"/>
    <property type="match status" value="1"/>
</dbReference>
<dbReference type="SUPFAM" id="SSF57903">
    <property type="entry name" value="FYVE/PHD zinc finger"/>
    <property type="match status" value="1"/>
</dbReference>
<evidence type="ECO:0000259" key="6">
    <source>
        <dbReference type="PROSITE" id="PS50016"/>
    </source>
</evidence>
<reference evidence="7 8" key="1">
    <citation type="submission" date="2023-11" db="EMBL/GenBank/DDBJ databases">
        <authorList>
            <person name="Hedman E."/>
            <person name="Englund M."/>
            <person name="Stromberg M."/>
            <person name="Nyberg Akerstrom W."/>
            <person name="Nylinder S."/>
            <person name="Jareborg N."/>
            <person name="Kallberg Y."/>
            <person name="Kronander E."/>
        </authorList>
    </citation>
    <scope>NUCLEOTIDE SEQUENCE [LARGE SCALE GENOMIC DNA]</scope>
</reference>
<comment type="caution">
    <text evidence="7">The sequence shown here is derived from an EMBL/GenBank/DDBJ whole genome shotgun (WGS) entry which is preliminary data.</text>
</comment>
<dbReference type="InterPro" id="IPR013083">
    <property type="entry name" value="Znf_RING/FYVE/PHD"/>
</dbReference>
<dbReference type="InterPro" id="IPR019786">
    <property type="entry name" value="Zinc_finger_PHD-type_CS"/>
</dbReference>
<dbReference type="InterPro" id="IPR001965">
    <property type="entry name" value="Znf_PHD"/>
</dbReference>
<protein>
    <recommendedName>
        <fullName evidence="6">PHD-type domain-containing protein</fullName>
    </recommendedName>
</protein>
<evidence type="ECO:0000313" key="8">
    <source>
        <dbReference type="Proteomes" id="UP001314205"/>
    </source>
</evidence>
<dbReference type="EMBL" id="CAVLGL010000089">
    <property type="protein sequence ID" value="CAK1593836.1"/>
    <property type="molecule type" value="Genomic_DNA"/>
</dbReference>
<feature type="coiled-coil region" evidence="5">
    <location>
        <begin position="171"/>
        <end position="198"/>
    </location>
</feature>
<evidence type="ECO:0000256" key="4">
    <source>
        <dbReference type="PROSITE-ProRule" id="PRU00146"/>
    </source>
</evidence>
<dbReference type="Gene3D" id="3.30.40.10">
    <property type="entry name" value="Zinc/RING finger domain, C3HC4 (zinc finger)"/>
    <property type="match status" value="1"/>
</dbReference>
<accession>A0AAV1LJF9</accession>
<feature type="domain" description="PHD-type" evidence="6">
    <location>
        <begin position="2"/>
        <end position="55"/>
    </location>
</feature>
<sequence>MNSPCSGCKKAIKPSERITCTQSSCGKRYHYLCVNLNVDNFKKQKNWKCPDCSIKYLSIIRKEGNSDDTPIKLATSSEFLDDSQNITIRRQKESEPTTEHQDCVSRAELAEIIRRELRSVIRDTLNEEFANIKKEIHAFEETIKFINSQYDAISTKVKVLSDDTKIFSTTNVMLTGKVRDLEERISQMEQSARQSNVEIHCLPEHRQENLVNTIVNIGKVISFPILETDILSCNRVQKLNASSKLPRTVVCKLTSKIKRDNFLGAVLTYNKMNPKNKLNTKILGYGDIESPVFINEHLTPSNKALHAATRLRAKEKEYKFVWVRNGKIFVRKNETSPARVITRLEALENLS</sequence>
<dbReference type="InterPro" id="IPR057251">
    <property type="entry name" value="FP_C"/>
</dbReference>
<keyword evidence="5" id="KW-0175">Coiled coil</keyword>
<gene>
    <name evidence="7" type="ORF">PARMNEM_LOCUS13564</name>
</gene>
<evidence type="ECO:0000256" key="2">
    <source>
        <dbReference type="ARBA" id="ARBA00022771"/>
    </source>
</evidence>
<evidence type="ECO:0000256" key="1">
    <source>
        <dbReference type="ARBA" id="ARBA00022723"/>
    </source>
</evidence>
<dbReference type="Proteomes" id="UP001314205">
    <property type="component" value="Unassembled WGS sequence"/>
</dbReference>